<dbReference type="CDD" id="cd01115">
    <property type="entry name" value="SLC13_permease"/>
    <property type="match status" value="1"/>
</dbReference>
<comment type="subcellular location">
    <subcellularLocation>
        <location evidence="1">Membrane</location>
        <topology evidence="1">Multi-pass membrane protein</topology>
    </subcellularLocation>
</comment>
<dbReference type="GO" id="GO:0006813">
    <property type="term" value="P:potassium ion transport"/>
    <property type="evidence" value="ECO:0007669"/>
    <property type="project" value="InterPro"/>
</dbReference>
<feature type="domain" description="RCK C-terminal" evidence="8">
    <location>
        <begin position="300"/>
        <end position="384"/>
    </location>
</feature>
<feature type="transmembrane region" description="Helical" evidence="7">
    <location>
        <begin position="454"/>
        <end position="475"/>
    </location>
</feature>
<dbReference type="PANTHER" id="PTHR43652">
    <property type="entry name" value="BASIC AMINO ACID ANTIPORTER YFCC-RELATED"/>
    <property type="match status" value="1"/>
</dbReference>
<dbReference type="SUPFAM" id="SSF116726">
    <property type="entry name" value="TrkA C-terminal domain-like"/>
    <property type="match status" value="2"/>
</dbReference>
<dbReference type="EMBL" id="VGIY01000168">
    <property type="protein sequence ID" value="MBM3317692.1"/>
    <property type="molecule type" value="Genomic_DNA"/>
</dbReference>
<dbReference type="GO" id="GO:0005886">
    <property type="term" value="C:plasma membrane"/>
    <property type="evidence" value="ECO:0007669"/>
    <property type="project" value="TreeGrafter"/>
</dbReference>
<dbReference type="PROSITE" id="PS51202">
    <property type="entry name" value="RCK_C"/>
    <property type="match status" value="2"/>
</dbReference>
<reference evidence="9" key="1">
    <citation type="submission" date="2019-03" db="EMBL/GenBank/DDBJ databases">
        <title>Lake Tanganyika Metagenome-Assembled Genomes (MAGs).</title>
        <authorList>
            <person name="Tran P."/>
        </authorList>
    </citation>
    <scope>NUCLEOTIDE SEQUENCE</scope>
    <source>
        <strain evidence="9">M_DeepCast_400m_m2_100</strain>
    </source>
</reference>
<feature type="transmembrane region" description="Helical" evidence="7">
    <location>
        <begin position="140"/>
        <end position="159"/>
    </location>
</feature>
<keyword evidence="2" id="KW-0813">Transport</keyword>
<dbReference type="InterPro" id="IPR051679">
    <property type="entry name" value="DASS-Related_Transporters"/>
</dbReference>
<dbReference type="Gene3D" id="3.30.70.1450">
    <property type="entry name" value="Regulator of K+ conductance, C-terminal domain"/>
    <property type="match status" value="2"/>
</dbReference>
<gene>
    <name evidence="9" type="ORF">FJY75_07550</name>
</gene>
<dbReference type="InterPro" id="IPR031312">
    <property type="entry name" value="Na/sul_symport_CS"/>
</dbReference>
<feature type="transmembrane region" description="Helical" evidence="7">
    <location>
        <begin position="532"/>
        <end position="550"/>
    </location>
</feature>
<keyword evidence="5 7" id="KW-1133">Transmembrane helix</keyword>
<comment type="caution">
    <text evidence="9">The sequence shown here is derived from an EMBL/GenBank/DDBJ whole genome shotgun (WGS) entry which is preliminary data.</text>
</comment>
<keyword evidence="4" id="KW-0677">Repeat</keyword>
<dbReference type="InterPro" id="IPR036721">
    <property type="entry name" value="RCK_C_sf"/>
</dbReference>
<protein>
    <submittedName>
        <fullName evidence="9">SLC13 family permease</fullName>
    </submittedName>
</protein>
<keyword evidence="3 7" id="KW-0812">Transmembrane</keyword>
<dbReference type="Proteomes" id="UP000748308">
    <property type="component" value="Unassembled WGS sequence"/>
</dbReference>
<sequence>MEILILAAIIAAALALFLTRLVPLELTALGIIAALALTGILEPAEALQGFSSPATVTVASMFVLSAALTRTGMLDLLQPALARARGLGPRGLLVAFALVAGVASAFMNNTPVVVLLIPIVLSLCRNSAISPSRLFIPISYFAILGGTCTLIGTSTNILIDDLSRKSGGPGFGLFDFTPFGVVYFAVGAITIIALAPLLLPERTPLSALMPARRSASFVTEVVIQAASPWIGRRLEDSLPRNGELQLLELIRGEEIIPAVRARALPLAPDDALIIQGSPNEISRFLSSAAGVELASVVEDEQRVPMRTIQLRLIEAVVLPDSRFLGRPVMELGLHRLYGVKVVAVQRGGRQHRYRIRRMKLMEGDVLLLQVDDRGAAALREGNDVLIVEGVEETIHRHRRLPLAVAIMACMVLATALLHVPLAVAALSAAILVLFTRCLRVDEAFRALDTTTLMMLAGTIPLGIAMSKTGLAQAVVRATVGLLDPSRPWLLLSVLYIVTALLTEVLSNNASAVLLTPIVVRLGADLGVDPRPLLLAVAFGASASFNLPIGYQTNLIVMGPGGYRFSDYARLGIPLSIVLWLTATLVIPLFWPLRPL</sequence>
<dbReference type="PROSITE" id="PS01271">
    <property type="entry name" value="NA_SULFATE"/>
    <property type="match status" value="1"/>
</dbReference>
<evidence type="ECO:0000256" key="4">
    <source>
        <dbReference type="ARBA" id="ARBA00022737"/>
    </source>
</evidence>
<evidence type="ECO:0000259" key="8">
    <source>
        <dbReference type="PROSITE" id="PS51202"/>
    </source>
</evidence>
<dbReference type="InterPro" id="IPR006037">
    <property type="entry name" value="RCK_C"/>
</dbReference>
<name>A0A937XB76_UNCEI</name>
<dbReference type="InterPro" id="IPR004680">
    <property type="entry name" value="Cit_transptr-like_dom"/>
</dbReference>
<dbReference type="Pfam" id="PF02080">
    <property type="entry name" value="TrkA_C"/>
    <property type="match status" value="2"/>
</dbReference>
<feature type="transmembrane region" description="Helical" evidence="7">
    <location>
        <begin position="570"/>
        <end position="590"/>
    </location>
</feature>
<organism evidence="9 10">
    <name type="scientific">Eiseniibacteriota bacterium</name>
    <dbReference type="NCBI Taxonomy" id="2212470"/>
    <lineage>
        <taxon>Bacteria</taxon>
        <taxon>Candidatus Eiseniibacteriota</taxon>
    </lineage>
</organism>
<feature type="domain" description="RCK C-terminal" evidence="8">
    <location>
        <begin position="206"/>
        <end position="290"/>
    </location>
</feature>
<evidence type="ECO:0000256" key="6">
    <source>
        <dbReference type="ARBA" id="ARBA00023136"/>
    </source>
</evidence>
<feature type="transmembrane region" description="Helical" evidence="7">
    <location>
        <begin position="87"/>
        <end position="106"/>
    </location>
</feature>
<feature type="transmembrane region" description="Helical" evidence="7">
    <location>
        <begin position="402"/>
        <end position="434"/>
    </location>
</feature>
<evidence type="ECO:0000313" key="9">
    <source>
        <dbReference type="EMBL" id="MBM3317692.1"/>
    </source>
</evidence>
<evidence type="ECO:0000256" key="7">
    <source>
        <dbReference type="SAM" id="Phobius"/>
    </source>
</evidence>
<keyword evidence="6 7" id="KW-0472">Membrane</keyword>
<dbReference type="GO" id="GO:0008324">
    <property type="term" value="F:monoatomic cation transmembrane transporter activity"/>
    <property type="evidence" value="ECO:0007669"/>
    <property type="project" value="InterPro"/>
</dbReference>
<dbReference type="PANTHER" id="PTHR43652:SF2">
    <property type="entry name" value="BASIC AMINO ACID ANTIPORTER YFCC-RELATED"/>
    <property type="match status" value="1"/>
</dbReference>
<evidence type="ECO:0000256" key="3">
    <source>
        <dbReference type="ARBA" id="ARBA00022692"/>
    </source>
</evidence>
<evidence type="ECO:0000256" key="1">
    <source>
        <dbReference type="ARBA" id="ARBA00004141"/>
    </source>
</evidence>
<dbReference type="Pfam" id="PF03600">
    <property type="entry name" value="CitMHS"/>
    <property type="match status" value="1"/>
</dbReference>
<proteinExistence type="predicted"/>
<accession>A0A937XB76</accession>
<feature type="transmembrane region" description="Helical" evidence="7">
    <location>
        <begin position="46"/>
        <end position="67"/>
    </location>
</feature>
<dbReference type="AlphaFoldDB" id="A0A937XB76"/>
<evidence type="ECO:0000313" key="10">
    <source>
        <dbReference type="Proteomes" id="UP000748308"/>
    </source>
</evidence>
<evidence type="ECO:0000256" key="2">
    <source>
        <dbReference type="ARBA" id="ARBA00022448"/>
    </source>
</evidence>
<evidence type="ECO:0000256" key="5">
    <source>
        <dbReference type="ARBA" id="ARBA00022989"/>
    </source>
</evidence>
<feature type="transmembrane region" description="Helical" evidence="7">
    <location>
        <begin position="487"/>
        <end position="506"/>
    </location>
</feature>
<feature type="transmembrane region" description="Helical" evidence="7">
    <location>
        <begin position="179"/>
        <end position="199"/>
    </location>
</feature>